<dbReference type="EMBL" id="LT985188">
    <property type="protein sequence ID" value="SPD87670.1"/>
    <property type="molecule type" value="Genomic_DNA"/>
</dbReference>
<name>A0A2N9JHW3_9ACTN</name>
<keyword evidence="2" id="KW-0238">DNA-binding</keyword>
<dbReference type="GO" id="GO:0003700">
    <property type="term" value="F:DNA-binding transcription factor activity"/>
    <property type="evidence" value="ECO:0007669"/>
    <property type="project" value="InterPro"/>
</dbReference>
<dbReference type="PROSITE" id="PS50949">
    <property type="entry name" value="HTH_GNTR"/>
    <property type="match status" value="1"/>
</dbReference>
<dbReference type="SMART" id="SM00866">
    <property type="entry name" value="UTRA"/>
    <property type="match status" value="1"/>
</dbReference>
<sequence length="264" mass="29222">MANSAPETEPANRQTPLFKVVRDALRRAIDEGEYDNGDLIPPEPALCELYGVSRITVRRAVAELTSEGLLEKVPGKGTYVRSSVFTSPSLISLAGFGQGERFRVGPKRRVLRSWEEKASDRLARLLGVRRGSPLYALERLMLDGERPLAVDTTRYVAELVPGFLAHVRDDVSTFDLLANRYGVQLGGSAGELRVGYATAHQAELLGRVTNDPVLLVEKVISTRQEQPILLSEIAYNPRGVSLRFQVDSPEPLTRFRQHTRTAVS</sequence>
<dbReference type="RefSeq" id="WP_105186359.1">
    <property type="nucleotide sequence ID" value="NZ_BAAAGO010000031.1"/>
</dbReference>
<dbReference type="GO" id="GO:0003677">
    <property type="term" value="F:DNA binding"/>
    <property type="evidence" value="ECO:0007669"/>
    <property type="project" value="UniProtKB-KW"/>
</dbReference>
<feature type="domain" description="HTH gntR-type" evidence="4">
    <location>
        <begin position="15"/>
        <end position="83"/>
    </location>
</feature>
<dbReference type="InterPro" id="IPR050679">
    <property type="entry name" value="Bact_HTH_transcr_reg"/>
</dbReference>
<dbReference type="InterPro" id="IPR036388">
    <property type="entry name" value="WH-like_DNA-bd_sf"/>
</dbReference>
<evidence type="ECO:0000256" key="1">
    <source>
        <dbReference type="ARBA" id="ARBA00023015"/>
    </source>
</evidence>
<proteinExistence type="predicted"/>
<dbReference type="AlphaFoldDB" id="A0A2N9JHW3"/>
<dbReference type="CDD" id="cd07377">
    <property type="entry name" value="WHTH_GntR"/>
    <property type="match status" value="1"/>
</dbReference>
<dbReference type="SUPFAM" id="SSF46785">
    <property type="entry name" value="Winged helix' DNA-binding domain"/>
    <property type="match status" value="1"/>
</dbReference>
<dbReference type="PRINTS" id="PR00035">
    <property type="entry name" value="HTHGNTR"/>
</dbReference>
<dbReference type="Proteomes" id="UP000238164">
    <property type="component" value="Chromosome 1"/>
</dbReference>
<dbReference type="PANTHER" id="PTHR44846">
    <property type="entry name" value="MANNOSYL-D-GLYCERATE TRANSPORT/METABOLISM SYSTEM REPRESSOR MNGR-RELATED"/>
    <property type="match status" value="1"/>
</dbReference>
<protein>
    <submittedName>
        <fullName evidence="5">Putative Uncharacterized HTH-type transcriptional regulator YurK</fullName>
    </submittedName>
</protein>
<evidence type="ECO:0000256" key="3">
    <source>
        <dbReference type="ARBA" id="ARBA00023163"/>
    </source>
</evidence>
<keyword evidence="1" id="KW-0805">Transcription regulation</keyword>
<dbReference type="Gene3D" id="3.40.1410.10">
    <property type="entry name" value="Chorismate lyase-like"/>
    <property type="match status" value="1"/>
</dbReference>
<dbReference type="OrthoDB" id="8584262at2"/>
<evidence type="ECO:0000313" key="6">
    <source>
        <dbReference type="Proteomes" id="UP000238164"/>
    </source>
</evidence>
<dbReference type="KEGG" id="mgg:MPLG2_2640"/>
<gene>
    <name evidence="5" type="ORF">MPLG2_2640</name>
</gene>
<keyword evidence="6" id="KW-1185">Reference proteome</keyword>
<dbReference type="InterPro" id="IPR000524">
    <property type="entry name" value="Tscrpt_reg_HTH_GntR"/>
</dbReference>
<reference evidence="5 6" key="1">
    <citation type="submission" date="2018-02" db="EMBL/GenBank/DDBJ databases">
        <authorList>
            <person name="Cohen D.B."/>
            <person name="Kent A.D."/>
        </authorList>
    </citation>
    <scope>NUCLEOTIDE SEQUENCE [LARGE SCALE GENOMIC DNA]</scope>
    <source>
        <strain evidence="5">1</strain>
    </source>
</reference>
<dbReference type="InterPro" id="IPR011663">
    <property type="entry name" value="UTRA"/>
</dbReference>
<dbReference type="Gene3D" id="1.10.10.10">
    <property type="entry name" value="Winged helix-like DNA-binding domain superfamily/Winged helix DNA-binding domain"/>
    <property type="match status" value="1"/>
</dbReference>
<evidence type="ECO:0000256" key="2">
    <source>
        <dbReference type="ARBA" id="ARBA00023125"/>
    </source>
</evidence>
<dbReference type="SMART" id="SM00345">
    <property type="entry name" value="HTH_GNTR"/>
    <property type="match status" value="1"/>
</dbReference>
<keyword evidence="3" id="KW-0804">Transcription</keyword>
<accession>A0A2N9JHW3</accession>
<dbReference type="SUPFAM" id="SSF64288">
    <property type="entry name" value="Chorismate lyase-like"/>
    <property type="match status" value="1"/>
</dbReference>
<dbReference type="InterPro" id="IPR036390">
    <property type="entry name" value="WH_DNA-bd_sf"/>
</dbReference>
<organism evidence="5 6">
    <name type="scientific">Micropruina glycogenica</name>
    <dbReference type="NCBI Taxonomy" id="75385"/>
    <lineage>
        <taxon>Bacteria</taxon>
        <taxon>Bacillati</taxon>
        <taxon>Actinomycetota</taxon>
        <taxon>Actinomycetes</taxon>
        <taxon>Propionibacteriales</taxon>
        <taxon>Nocardioidaceae</taxon>
        <taxon>Micropruina</taxon>
    </lineage>
</organism>
<dbReference type="PANTHER" id="PTHR44846:SF1">
    <property type="entry name" value="MANNOSYL-D-GLYCERATE TRANSPORT_METABOLISM SYSTEM REPRESSOR MNGR-RELATED"/>
    <property type="match status" value="1"/>
</dbReference>
<dbReference type="Pfam" id="PF00392">
    <property type="entry name" value="GntR"/>
    <property type="match status" value="1"/>
</dbReference>
<dbReference type="GO" id="GO:0045892">
    <property type="term" value="P:negative regulation of DNA-templated transcription"/>
    <property type="evidence" value="ECO:0007669"/>
    <property type="project" value="TreeGrafter"/>
</dbReference>
<dbReference type="InterPro" id="IPR028978">
    <property type="entry name" value="Chorismate_lyase_/UTRA_dom_sf"/>
</dbReference>
<dbReference type="Pfam" id="PF07702">
    <property type="entry name" value="UTRA"/>
    <property type="match status" value="1"/>
</dbReference>
<evidence type="ECO:0000259" key="4">
    <source>
        <dbReference type="PROSITE" id="PS50949"/>
    </source>
</evidence>
<evidence type="ECO:0000313" key="5">
    <source>
        <dbReference type="EMBL" id="SPD87670.1"/>
    </source>
</evidence>